<protein>
    <submittedName>
        <fullName evidence="1">Uncharacterized protein</fullName>
    </submittedName>
</protein>
<name>A0A7S4DPC5_9EUKA</name>
<evidence type="ECO:0000313" key="1">
    <source>
        <dbReference type="EMBL" id="CAE0661585.1"/>
    </source>
</evidence>
<proteinExistence type="predicted"/>
<sequence>MVSRCSLPALEAYRKMKFSQWKKAIEHPDCMASFRRVLKMGLVTSIFDHVAFPEATEEEKKAYQVKNENGKIIHIPHPVHALRIWNKSKGDYDPVTTHMEGAPEPKDAKAYWENMLENLRQTRGAKLIDDILAQQLS</sequence>
<gene>
    <name evidence="1" type="ORF">LGLO00237_LOCUS13180</name>
</gene>
<dbReference type="EMBL" id="HBIV01018172">
    <property type="protein sequence ID" value="CAE0661585.1"/>
    <property type="molecule type" value="Transcribed_RNA"/>
</dbReference>
<reference evidence="1" key="1">
    <citation type="submission" date="2021-01" db="EMBL/GenBank/DDBJ databases">
        <authorList>
            <person name="Corre E."/>
            <person name="Pelletier E."/>
            <person name="Niang G."/>
            <person name="Scheremetjew M."/>
            <person name="Finn R."/>
            <person name="Kale V."/>
            <person name="Holt S."/>
            <person name="Cochrane G."/>
            <person name="Meng A."/>
            <person name="Brown T."/>
            <person name="Cohen L."/>
        </authorList>
    </citation>
    <scope>NUCLEOTIDE SEQUENCE</scope>
    <source>
        <strain evidence="1">CCCM811</strain>
    </source>
</reference>
<accession>A0A7S4DPC5</accession>
<dbReference type="AlphaFoldDB" id="A0A7S4DPC5"/>
<organism evidence="1">
    <name type="scientific">Lotharella globosa</name>
    <dbReference type="NCBI Taxonomy" id="91324"/>
    <lineage>
        <taxon>Eukaryota</taxon>
        <taxon>Sar</taxon>
        <taxon>Rhizaria</taxon>
        <taxon>Cercozoa</taxon>
        <taxon>Chlorarachniophyceae</taxon>
        <taxon>Lotharella</taxon>
    </lineage>
</organism>